<evidence type="ECO:0000313" key="2">
    <source>
        <dbReference type="Proteomes" id="UP000029692"/>
    </source>
</evidence>
<comment type="caution">
    <text evidence="1">The sequence shown here is derived from an EMBL/GenBank/DDBJ whole genome shotgun (WGS) entry which is preliminary data.</text>
</comment>
<dbReference type="STRING" id="1480694.DC28_15025"/>
<organism evidence="1 2">
    <name type="scientific">Spirochaeta lutea</name>
    <dbReference type="NCBI Taxonomy" id="1480694"/>
    <lineage>
        <taxon>Bacteria</taxon>
        <taxon>Pseudomonadati</taxon>
        <taxon>Spirochaetota</taxon>
        <taxon>Spirochaetia</taxon>
        <taxon>Spirochaetales</taxon>
        <taxon>Spirochaetaceae</taxon>
        <taxon>Spirochaeta</taxon>
    </lineage>
</organism>
<accession>A0A098QSI4</accession>
<keyword evidence="2" id="KW-1185">Reference proteome</keyword>
<sequence>MQKGTFYVRLILDTVPEERRATLAFRDERNYPVLGLDSEKGRLLLPDDANKLVWIPMGICRFVKLT</sequence>
<gene>
    <name evidence="1" type="ORF">DC28_15025</name>
</gene>
<evidence type="ECO:0000313" key="1">
    <source>
        <dbReference type="EMBL" id="KGE70800.1"/>
    </source>
</evidence>
<dbReference type="RefSeq" id="WP_037550295.1">
    <property type="nucleotide sequence ID" value="NZ_JNUP01000072.1"/>
</dbReference>
<proteinExistence type="predicted"/>
<dbReference type="OrthoDB" id="9876133at2"/>
<protein>
    <submittedName>
        <fullName evidence="1">Uncharacterized protein</fullName>
    </submittedName>
</protein>
<dbReference type="AlphaFoldDB" id="A0A098QSI4"/>
<name>A0A098QSI4_9SPIO</name>
<dbReference type="EMBL" id="JNUP01000072">
    <property type="protein sequence ID" value="KGE70800.1"/>
    <property type="molecule type" value="Genomic_DNA"/>
</dbReference>
<reference evidence="1 2" key="1">
    <citation type="submission" date="2014-05" db="EMBL/GenBank/DDBJ databases">
        <title>De novo Genome Sequence of Spirocheata sp.</title>
        <authorList>
            <person name="Shivani Y."/>
            <person name="Subhash Y."/>
            <person name="Tushar L."/>
            <person name="Sasikala C."/>
            <person name="Ramana C.V."/>
        </authorList>
    </citation>
    <scope>NUCLEOTIDE SEQUENCE [LARGE SCALE GENOMIC DNA]</scope>
    <source>
        <strain evidence="1 2">JC230</strain>
    </source>
</reference>
<dbReference type="Proteomes" id="UP000029692">
    <property type="component" value="Unassembled WGS sequence"/>
</dbReference>